<dbReference type="AlphaFoldDB" id="A0A9R0ILR9"/>
<dbReference type="GO" id="GO:0033612">
    <property type="term" value="F:receptor serine/threonine kinase binding"/>
    <property type="evidence" value="ECO:0007669"/>
    <property type="project" value="TreeGrafter"/>
</dbReference>
<keyword evidence="7" id="KW-0812">Transmembrane</keyword>
<evidence type="ECO:0000313" key="9">
    <source>
        <dbReference type="RefSeq" id="XP_021851387.2"/>
    </source>
</evidence>
<evidence type="ECO:0000256" key="1">
    <source>
        <dbReference type="ARBA" id="ARBA00004239"/>
    </source>
</evidence>
<protein>
    <submittedName>
        <fullName evidence="9">CLAVATA3/ESR (CLE)-related protein 3</fullName>
    </submittedName>
</protein>
<evidence type="ECO:0000256" key="6">
    <source>
        <dbReference type="ARBA" id="ARBA00023278"/>
    </source>
</evidence>
<dbReference type="PANTHER" id="PTHR33869:SF24">
    <property type="entry name" value="CLAVATA3_ESR (CLE)-RELATED PROTEIN 33"/>
    <property type="match status" value="1"/>
</dbReference>
<proteinExistence type="inferred from homology"/>
<evidence type="ECO:0000256" key="7">
    <source>
        <dbReference type="SAM" id="Phobius"/>
    </source>
</evidence>
<dbReference type="GeneID" id="110790949"/>
<comment type="subcellular location">
    <subcellularLocation>
        <location evidence="1">Secreted</location>
        <location evidence="1">Extracellular space</location>
    </subcellularLocation>
</comment>
<feature type="non-terminal residue" evidence="9">
    <location>
        <position position="1"/>
    </location>
</feature>
<evidence type="ECO:0000256" key="3">
    <source>
        <dbReference type="ARBA" id="ARBA00022525"/>
    </source>
</evidence>
<dbReference type="KEGG" id="soe:110790949"/>
<evidence type="ECO:0000256" key="5">
    <source>
        <dbReference type="ARBA" id="ARBA00023180"/>
    </source>
</evidence>
<evidence type="ECO:0000313" key="8">
    <source>
        <dbReference type="Proteomes" id="UP000813463"/>
    </source>
</evidence>
<keyword evidence="7" id="KW-1133">Transmembrane helix</keyword>
<dbReference type="RefSeq" id="XP_021851387.2">
    <property type="nucleotide sequence ID" value="XM_021995695.2"/>
</dbReference>
<feature type="transmembrane region" description="Helical" evidence="7">
    <location>
        <begin position="18"/>
        <end position="41"/>
    </location>
</feature>
<keyword evidence="5" id="KW-0325">Glycoprotein</keyword>
<organism evidence="8 9">
    <name type="scientific">Spinacia oleracea</name>
    <name type="common">Spinach</name>
    <dbReference type="NCBI Taxonomy" id="3562"/>
    <lineage>
        <taxon>Eukaryota</taxon>
        <taxon>Viridiplantae</taxon>
        <taxon>Streptophyta</taxon>
        <taxon>Embryophyta</taxon>
        <taxon>Tracheophyta</taxon>
        <taxon>Spermatophyta</taxon>
        <taxon>Magnoliopsida</taxon>
        <taxon>eudicotyledons</taxon>
        <taxon>Gunneridae</taxon>
        <taxon>Pentapetalae</taxon>
        <taxon>Caryophyllales</taxon>
        <taxon>Chenopodiaceae</taxon>
        <taxon>Chenopodioideae</taxon>
        <taxon>Anserineae</taxon>
        <taxon>Spinacia</taxon>
    </lineage>
</organism>
<dbReference type="Proteomes" id="UP000813463">
    <property type="component" value="Chromosome 4"/>
</dbReference>
<accession>A0A9R0ILR9</accession>
<gene>
    <name evidence="9" type="primary">LOC110790949</name>
</gene>
<reference evidence="9" key="2">
    <citation type="submission" date="2025-08" db="UniProtKB">
        <authorList>
            <consortium name="RefSeq"/>
        </authorList>
    </citation>
    <scope>IDENTIFICATION</scope>
    <source>
        <tissue evidence="9">Leaf</tissue>
    </source>
</reference>
<reference evidence="8" key="1">
    <citation type="journal article" date="2021" name="Nat. Commun.">
        <title>Genomic analyses provide insights into spinach domestication and the genetic basis of agronomic traits.</title>
        <authorList>
            <person name="Cai X."/>
            <person name="Sun X."/>
            <person name="Xu C."/>
            <person name="Sun H."/>
            <person name="Wang X."/>
            <person name="Ge C."/>
            <person name="Zhang Z."/>
            <person name="Wang Q."/>
            <person name="Fei Z."/>
            <person name="Jiao C."/>
            <person name="Wang Q."/>
        </authorList>
    </citation>
    <scope>NUCLEOTIDE SEQUENCE [LARGE SCALE GENOMIC DNA]</scope>
    <source>
        <strain evidence="8">cv. Varoflay</strain>
    </source>
</reference>
<sequence length="117" mass="13192">IPIHTQYPITLTNLDYKLIMAAFRFWVCLIILLVSFTGSIARPLPPISTLPTNTMAMQGSVKLKHSSTSTLPPVKDKDDMIGQVKEMFKGRMQREDVIRSYYVSDRVSPGGPDPHHH</sequence>
<keyword evidence="4" id="KW-0732">Signal</keyword>
<keyword evidence="6" id="KW-0379">Hydroxylation</keyword>
<dbReference type="GO" id="GO:0005576">
    <property type="term" value="C:extracellular region"/>
    <property type="evidence" value="ECO:0007669"/>
    <property type="project" value="UniProtKB-SubCell"/>
</dbReference>
<keyword evidence="8" id="KW-1185">Reference proteome</keyword>
<evidence type="ECO:0000256" key="4">
    <source>
        <dbReference type="ARBA" id="ARBA00022729"/>
    </source>
</evidence>
<name>A0A9R0ILR9_SPIOL</name>
<dbReference type="PANTHER" id="PTHR33869">
    <property type="entry name" value="CLAVATA3/ESR (CLE)-RELATED PROTEIN 3"/>
    <property type="match status" value="1"/>
</dbReference>
<keyword evidence="3" id="KW-0964">Secreted</keyword>
<evidence type="ECO:0000256" key="2">
    <source>
        <dbReference type="ARBA" id="ARBA00005416"/>
    </source>
</evidence>
<dbReference type="InterPro" id="IPR039616">
    <property type="entry name" value="CLE1-4"/>
</dbReference>
<keyword evidence="7" id="KW-0472">Membrane</keyword>
<comment type="similarity">
    <text evidence="2">Belongs to the CLV3/ESR signal peptide family.</text>
</comment>